<feature type="compositionally biased region" description="Acidic residues" evidence="1">
    <location>
        <begin position="53"/>
        <end position="62"/>
    </location>
</feature>
<evidence type="ECO:0000256" key="1">
    <source>
        <dbReference type="SAM" id="MobiDB-lite"/>
    </source>
</evidence>
<evidence type="ECO:0000259" key="2">
    <source>
        <dbReference type="Pfam" id="PF04774"/>
    </source>
</evidence>
<keyword evidence="4" id="KW-1185">Reference proteome</keyword>
<feature type="region of interest" description="Disordered" evidence="1">
    <location>
        <begin position="1"/>
        <end position="104"/>
    </location>
</feature>
<protein>
    <submittedName>
        <fullName evidence="3">BA75_04944T0</fullName>
    </submittedName>
</protein>
<name>A0A1B2JIR7_PICPA</name>
<dbReference type="EMBL" id="CP014587">
    <property type="protein sequence ID" value="ANZ77863.1"/>
    <property type="molecule type" value="Genomic_DNA"/>
</dbReference>
<dbReference type="AlphaFoldDB" id="A0A1B2JIR7"/>
<dbReference type="Pfam" id="PF04774">
    <property type="entry name" value="HABP4_PAI-RBP1"/>
    <property type="match status" value="1"/>
</dbReference>
<proteinExistence type="predicted"/>
<evidence type="ECO:0000313" key="4">
    <source>
        <dbReference type="Proteomes" id="UP000094565"/>
    </source>
</evidence>
<sequence>MTRTNKWNTDHSHLHRDVEPKYFSKSGGHLDQDPSKVKKNGHGKGNWGSLGDEINDIVDSEEGLGSLNKRRGSNHSLNEEKIRNIQSYKGPGAVLVDEDEETDL</sequence>
<organism evidence="3 4">
    <name type="scientific">Komagataella pastoris</name>
    <name type="common">Yeast</name>
    <name type="synonym">Pichia pastoris</name>
    <dbReference type="NCBI Taxonomy" id="4922"/>
    <lineage>
        <taxon>Eukaryota</taxon>
        <taxon>Fungi</taxon>
        <taxon>Dikarya</taxon>
        <taxon>Ascomycota</taxon>
        <taxon>Saccharomycotina</taxon>
        <taxon>Pichiomycetes</taxon>
        <taxon>Pichiales</taxon>
        <taxon>Pichiaceae</taxon>
        <taxon>Komagataella</taxon>
    </lineage>
</organism>
<accession>A0A1B2JIR7</accession>
<dbReference type="InterPro" id="IPR006861">
    <property type="entry name" value="HABP4_PAIRBP1-bd"/>
</dbReference>
<dbReference type="Proteomes" id="UP000094565">
    <property type="component" value="Chromosome 4"/>
</dbReference>
<evidence type="ECO:0000313" key="3">
    <source>
        <dbReference type="EMBL" id="ANZ77863.1"/>
    </source>
</evidence>
<feature type="compositionally biased region" description="Basic and acidic residues" evidence="1">
    <location>
        <begin position="8"/>
        <end position="36"/>
    </location>
</feature>
<feature type="domain" description="Hyaluronan/mRNA-binding protein" evidence="2">
    <location>
        <begin position="36"/>
        <end position="70"/>
    </location>
</feature>
<gene>
    <name evidence="3" type="primary">TMA10</name>
    <name evidence="3" type="ORF">ATY40_BA7504944</name>
</gene>
<reference evidence="3 4" key="1">
    <citation type="submission" date="2016-02" db="EMBL/GenBank/DDBJ databases">
        <title>Comparative genomic and transcriptomic foundation for Pichia pastoris.</title>
        <authorList>
            <person name="Love K.R."/>
            <person name="Shah K.A."/>
            <person name="Whittaker C.A."/>
            <person name="Wu J."/>
            <person name="Bartlett M.C."/>
            <person name="Ma D."/>
            <person name="Leeson R.L."/>
            <person name="Priest M."/>
            <person name="Young S.K."/>
            <person name="Love J.C."/>
        </authorList>
    </citation>
    <scope>NUCLEOTIDE SEQUENCE [LARGE SCALE GENOMIC DNA]</scope>
    <source>
        <strain evidence="3 4">ATCC 28485</strain>
    </source>
</reference>
<dbReference type="OrthoDB" id="2122308at2759"/>